<evidence type="ECO:0000313" key="2">
    <source>
        <dbReference type="EMBL" id="ABM10608.1"/>
    </source>
</evidence>
<sequence>MFGHAGGSGVAITLLDVLQNGRWPVDVDLGFMPNLPGHGVFEAPASPVRGKRSLSGQPKRRYRRH</sequence>
<dbReference type="EMBL" id="CP000476">
    <property type="protein sequence ID" value="ABM10608.1"/>
    <property type="molecule type" value="Genomic_DNA"/>
</dbReference>
<name>A1RDL3_PAEAT</name>
<gene>
    <name evidence="2" type="ordered locus">AAur_pTC20172</name>
</gene>
<dbReference type="AlphaFoldDB" id="A1RDL3"/>
<feature type="region of interest" description="Disordered" evidence="1">
    <location>
        <begin position="40"/>
        <end position="65"/>
    </location>
</feature>
<dbReference type="KEGG" id="aau:AAur_pTC20172"/>
<keyword evidence="2" id="KW-0614">Plasmid</keyword>
<accession>A1RDL3</accession>
<protein>
    <submittedName>
        <fullName evidence="2">Uncharacterized protein</fullName>
    </submittedName>
</protein>
<dbReference type="HOGENOM" id="CLU_2840170_0_0_11"/>
<dbReference type="Proteomes" id="UP000000637">
    <property type="component" value="Plasmid pTC2"/>
</dbReference>
<evidence type="ECO:0000313" key="3">
    <source>
        <dbReference type="Proteomes" id="UP000000637"/>
    </source>
</evidence>
<reference evidence="2 3" key="1">
    <citation type="journal article" date="2006" name="PLoS Genet.">
        <title>Secrets of soil survival revealed by the genome sequence of Arthrobacter aurescens TC1.</title>
        <authorList>
            <person name="Mongodin E.F."/>
            <person name="Shapir N."/>
            <person name="Daugherty S.C."/>
            <person name="DeBoy R.T."/>
            <person name="Emerson J.B."/>
            <person name="Shvartzbeyn A."/>
            <person name="Radune D."/>
            <person name="Vamathevan J."/>
            <person name="Riggs F."/>
            <person name="Grinberg V."/>
            <person name="Khouri H."/>
            <person name="Wackett L.P."/>
            <person name="Nelson K.E."/>
            <person name="Sadowsky M.J."/>
        </authorList>
    </citation>
    <scope>NUCLEOTIDE SEQUENCE [LARGE SCALE GENOMIC DNA]</scope>
    <source>
        <strain evidence="2 3">TC1</strain>
    </source>
</reference>
<proteinExistence type="predicted"/>
<organism evidence="2 3">
    <name type="scientific">Paenarthrobacter aurescens (strain TC1)</name>
    <dbReference type="NCBI Taxonomy" id="290340"/>
    <lineage>
        <taxon>Bacteria</taxon>
        <taxon>Bacillati</taxon>
        <taxon>Actinomycetota</taxon>
        <taxon>Actinomycetes</taxon>
        <taxon>Micrococcales</taxon>
        <taxon>Micrococcaceae</taxon>
        <taxon>Paenarthrobacter</taxon>
    </lineage>
</organism>
<geneLocation type="plasmid" evidence="2 3">
    <name>pTC2</name>
</geneLocation>
<keyword evidence="3" id="KW-1185">Reference proteome</keyword>
<evidence type="ECO:0000256" key="1">
    <source>
        <dbReference type="SAM" id="MobiDB-lite"/>
    </source>
</evidence>